<reference evidence="5" key="1">
    <citation type="submission" date="2016-10" db="EMBL/GenBank/DDBJ databases">
        <title>Sequence of Gallionella enrichment culture.</title>
        <authorList>
            <person name="Poehlein A."/>
            <person name="Muehling M."/>
            <person name="Daniel R."/>
        </authorList>
    </citation>
    <scope>NUCLEOTIDE SEQUENCE</scope>
</reference>
<sequence length="284" mass="31346">MSNVADRRAAGPIVRAASALLQNGYDYLVLYLGLAWLGLLCLTWTPLAIIVYPLLSERRGRALGRRVVTAGFRVYLASLSASRRCSFDLTALDALRDEPSLIIAPNHPSLLDAVMVISRLPNVACVLKAELMDNVFLGAGARLARYICNEPVRRMVELATEDFACGSHLLLFPEGTRTTSCPINPLKGSVGLIARRAQVPVQTLLIETDTRYLSKGWSLFRKPAMPIHYRMRLGRRFDPPQNAQIFMAELTHYFAHELVPGSAFHPAGSLSAQHGHRSVSRTPT</sequence>
<comment type="caution">
    <text evidence="5">The sequence shown here is derived from an EMBL/GenBank/DDBJ whole genome shotgun (WGS) entry which is preliminary data.</text>
</comment>
<dbReference type="Pfam" id="PF01553">
    <property type="entry name" value="Acyltransferase"/>
    <property type="match status" value="1"/>
</dbReference>
<keyword evidence="1 5" id="KW-0808">Transferase</keyword>
<evidence type="ECO:0000259" key="4">
    <source>
        <dbReference type="SMART" id="SM00563"/>
    </source>
</evidence>
<evidence type="ECO:0000313" key="5">
    <source>
        <dbReference type="EMBL" id="OIQ92511.1"/>
    </source>
</evidence>
<proteinExistence type="predicted"/>
<feature type="domain" description="Phospholipid/glycerol acyltransferase" evidence="4">
    <location>
        <begin position="101"/>
        <end position="209"/>
    </location>
</feature>
<keyword evidence="3" id="KW-0472">Membrane</keyword>
<keyword evidence="2 5" id="KW-0012">Acyltransferase</keyword>
<accession>A0A1J5RKM0</accession>
<dbReference type="InterPro" id="IPR002123">
    <property type="entry name" value="Plipid/glycerol_acylTrfase"/>
</dbReference>
<keyword evidence="3" id="KW-1133">Transmembrane helix</keyword>
<evidence type="ECO:0000256" key="1">
    <source>
        <dbReference type="ARBA" id="ARBA00022679"/>
    </source>
</evidence>
<dbReference type="AlphaFoldDB" id="A0A1J5RKM0"/>
<feature type="transmembrane region" description="Helical" evidence="3">
    <location>
        <begin position="28"/>
        <end position="55"/>
    </location>
</feature>
<dbReference type="CDD" id="cd07989">
    <property type="entry name" value="LPLAT_AGPAT-like"/>
    <property type="match status" value="1"/>
</dbReference>
<evidence type="ECO:0000256" key="2">
    <source>
        <dbReference type="ARBA" id="ARBA00023315"/>
    </source>
</evidence>
<dbReference type="PANTHER" id="PTHR10434">
    <property type="entry name" value="1-ACYL-SN-GLYCEROL-3-PHOSPHATE ACYLTRANSFERASE"/>
    <property type="match status" value="1"/>
</dbReference>
<gene>
    <name evidence="5" type="ORF">GALL_255840</name>
</gene>
<keyword evidence="3" id="KW-0812">Transmembrane</keyword>
<dbReference type="GO" id="GO:0006654">
    <property type="term" value="P:phosphatidic acid biosynthetic process"/>
    <property type="evidence" value="ECO:0007669"/>
    <property type="project" value="TreeGrafter"/>
</dbReference>
<name>A0A1J5RKM0_9ZZZZ</name>
<protein>
    <submittedName>
        <fullName evidence="5">Acyltransferase</fullName>
    </submittedName>
</protein>
<dbReference type="PANTHER" id="PTHR10434:SF66">
    <property type="entry name" value="PHOSPHOLIPID_GLYCEROL ACYLTRANSFERASE DOMAIN-CONTAINING PROTEIN"/>
    <property type="match status" value="1"/>
</dbReference>
<organism evidence="5">
    <name type="scientific">mine drainage metagenome</name>
    <dbReference type="NCBI Taxonomy" id="410659"/>
    <lineage>
        <taxon>unclassified sequences</taxon>
        <taxon>metagenomes</taxon>
        <taxon>ecological metagenomes</taxon>
    </lineage>
</organism>
<dbReference type="EMBL" id="MLJW01000230">
    <property type="protein sequence ID" value="OIQ92511.1"/>
    <property type="molecule type" value="Genomic_DNA"/>
</dbReference>
<dbReference type="SMART" id="SM00563">
    <property type="entry name" value="PlsC"/>
    <property type="match status" value="1"/>
</dbReference>
<dbReference type="GO" id="GO:0003841">
    <property type="term" value="F:1-acylglycerol-3-phosphate O-acyltransferase activity"/>
    <property type="evidence" value="ECO:0007669"/>
    <property type="project" value="TreeGrafter"/>
</dbReference>
<evidence type="ECO:0000256" key="3">
    <source>
        <dbReference type="SAM" id="Phobius"/>
    </source>
</evidence>
<dbReference type="SUPFAM" id="SSF69593">
    <property type="entry name" value="Glycerol-3-phosphate (1)-acyltransferase"/>
    <property type="match status" value="1"/>
</dbReference>